<reference evidence="5 6" key="1">
    <citation type="submission" date="2018-08" db="EMBL/GenBank/DDBJ databases">
        <title>Aphanomyces genome sequencing and annotation.</title>
        <authorList>
            <person name="Minardi D."/>
            <person name="Oidtmann B."/>
            <person name="Van Der Giezen M."/>
            <person name="Studholme D.J."/>
        </authorList>
    </citation>
    <scope>NUCLEOTIDE SEQUENCE [LARGE SCALE GENOMIC DNA]</scope>
    <source>
        <strain evidence="5 6">NJM0002</strain>
    </source>
</reference>
<keyword evidence="2" id="KW-0663">Pyridoxal phosphate</keyword>
<comment type="cofactor">
    <cofactor evidence="1">
        <name>pyridoxal 5'-phosphate</name>
        <dbReference type="ChEBI" id="CHEBI:597326"/>
    </cofactor>
</comment>
<dbReference type="InterPro" id="IPR050147">
    <property type="entry name" value="Ser/Thr_Dehydratase"/>
</dbReference>
<dbReference type="Gene3D" id="3.40.50.1100">
    <property type="match status" value="2"/>
</dbReference>
<evidence type="ECO:0000256" key="2">
    <source>
        <dbReference type="ARBA" id="ARBA00022898"/>
    </source>
</evidence>
<evidence type="ECO:0000259" key="4">
    <source>
        <dbReference type="Pfam" id="PF00291"/>
    </source>
</evidence>
<dbReference type="Proteomes" id="UP000285060">
    <property type="component" value="Unassembled WGS sequence"/>
</dbReference>
<sequence>MLGIPVTCIMPTIAPLAKVKGCQELGARVILHGAHILEAKIKADEFDLVYINGFDHPNIIAGAGTMGIEILNQVPKADAIIVPVGGGGLIAGIALAVKTLNPSIQVIVRPADTHASSERSSSVVVVGCRT</sequence>
<dbReference type="SUPFAM" id="SSF53686">
    <property type="entry name" value="Tryptophan synthase beta subunit-like PLP-dependent enzymes"/>
    <property type="match status" value="1"/>
</dbReference>
<dbReference type="Pfam" id="PF00291">
    <property type="entry name" value="PALP"/>
    <property type="match status" value="1"/>
</dbReference>
<dbReference type="PANTHER" id="PTHR48078:SF19">
    <property type="entry name" value="ACT DOMAIN-CONTAINING PROTEIN"/>
    <property type="match status" value="1"/>
</dbReference>
<gene>
    <name evidence="5" type="ORF">DYB32_009725</name>
</gene>
<dbReference type="GO" id="GO:0006565">
    <property type="term" value="P:L-serine catabolic process"/>
    <property type="evidence" value="ECO:0007669"/>
    <property type="project" value="TreeGrafter"/>
</dbReference>
<evidence type="ECO:0000256" key="3">
    <source>
        <dbReference type="ARBA" id="ARBA00023239"/>
    </source>
</evidence>
<accession>A0A418AHX7</accession>
<dbReference type="PANTHER" id="PTHR48078">
    <property type="entry name" value="THREONINE DEHYDRATASE, MITOCHONDRIAL-RELATED"/>
    <property type="match status" value="1"/>
</dbReference>
<evidence type="ECO:0000256" key="1">
    <source>
        <dbReference type="ARBA" id="ARBA00001933"/>
    </source>
</evidence>
<protein>
    <recommendedName>
        <fullName evidence="4">Tryptophan synthase beta chain-like PALP domain-containing protein</fullName>
    </recommendedName>
</protein>
<dbReference type="GO" id="GO:0004794">
    <property type="term" value="F:threonine deaminase activity"/>
    <property type="evidence" value="ECO:0007669"/>
    <property type="project" value="TreeGrafter"/>
</dbReference>
<comment type="caution">
    <text evidence="5">The sequence shown here is derived from an EMBL/GenBank/DDBJ whole genome shotgun (WGS) entry which is preliminary data.</text>
</comment>
<name>A0A418AHX7_9STRA</name>
<evidence type="ECO:0000313" key="6">
    <source>
        <dbReference type="Proteomes" id="UP000285060"/>
    </source>
</evidence>
<dbReference type="GO" id="GO:0009097">
    <property type="term" value="P:isoleucine biosynthetic process"/>
    <property type="evidence" value="ECO:0007669"/>
    <property type="project" value="TreeGrafter"/>
</dbReference>
<dbReference type="EMBL" id="QUSY01002302">
    <property type="protein sequence ID" value="RHY21710.1"/>
    <property type="molecule type" value="Genomic_DNA"/>
</dbReference>
<evidence type="ECO:0000313" key="5">
    <source>
        <dbReference type="EMBL" id="RHY21710.1"/>
    </source>
</evidence>
<dbReference type="AlphaFoldDB" id="A0A418AHX7"/>
<dbReference type="GO" id="GO:0003941">
    <property type="term" value="F:L-serine ammonia-lyase activity"/>
    <property type="evidence" value="ECO:0007669"/>
    <property type="project" value="TreeGrafter"/>
</dbReference>
<feature type="domain" description="Tryptophan synthase beta chain-like PALP" evidence="4">
    <location>
        <begin position="1"/>
        <end position="109"/>
    </location>
</feature>
<dbReference type="GO" id="GO:0006567">
    <property type="term" value="P:L-threonine catabolic process"/>
    <property type="evidence" value="ECO:0007669"/>
    <property type="project" value="TreeGrafter"/>
</dbReference>
<organism evidence="5 6">
    <name type="scientific">Aphanomyces invadans</name>
    <dbReference type="NCBI Taxonomy" id="157072"/>
    <lineage>
        <taxon>Eukaryota</taxon>
        <taxon>Sar</taxon>
        <taxon>Stramenopiles</taxon>
        <taxon>Oomycota</taxon>
        <taxon>Saprolegniomycetes</taxon>
        <taxon>Saprolegniales</taxon>
        <taxon>Verrucalvaceae</taxon>
        <taxon>Aphanomyces</taxon>
    </lineage>
</organism>
<dbReference type="VEuPathDB" id="FungiDB:H310_03699"/>
<dbReference type="InterPro" id="IPR036052">
    <property type="entry name" value="TrpB-like_PALP_sf"/>
</dbReference>
<proteinExistence type="predicted"/>
<keyword evidence="6" id="KW-1185">Reference proteome</keyword>
<keyword evidence="3" id="KW-0456">Lyase</keyword>
<dbReference type="InterPro" id="IPR001926">
    <property type="entry name" value="TrpB-like_PALP"/>
</dbReference>